<evidence type="ECO:0000313" key="2">
    <source>
        <dbReference type="Proteomes" id="UP000218054"/>
    </source>
</evidence>
<gene>
    <name evidence="1" type="ORF">CK625_11025</name>
</gene>
<accession>A0A2A2AF88</accession>
<keyword evidence="2" id="KW-1185">Reference proteome</keyword>
<dbReference type="SUPFAM" id="SSF160980">
    <property type="entry name" value="SSO1389-like"/>
    <property type="match status" value="1"/>
</dbReference>
<comment type="caution">
    <text evidence="1">The sequence shown here is derived from an EMBL/GenBank/DDBJ whole genome shotgun (WGS) entry which is preliminary data.</text>
</comment>
<dbReference type="NCBIfam" id="TIGR02221">
    <property type="entry name" value="cas_TM1812"/>
    <property type="match status" value="1"/>
</dbReference>
<dbReference type="NCBIfam" id="TIGR02549">
    <property type="entry name" value="CRISPR_DxTHG"/>
    <property type="match status" value="1"/>
</dbReference>
<protein>
    <submittedName>
        <fullName evidence="1">TIGR02221 family CRISPR-associated protein</fullName>
    </submittedName>
</protein>
<dbReference type="Gene3D" id="3.40.50.10640">
    <property type="entry name" value="SSO1389-like"/>
    <property type="match status" value="1"/>
</dbReference>
<dbReference type="InterPro" id="IPR011742">
    <property type="entry name" value="CRISPR-assoc_prot_TM1812"/>
</dbReference>
<reference evidence="1 2" key="1">
    <citation type="submission" date="2017-08" db="EMBL/GenBank/DDBJ databases">
        <title>WGS of Clinical strains of the CDC Group NO-1 linked to zoonotic infections in humans.</title>
        <authorList>
            <person name="Bernier A.-M."/>
            <person name="Bernard K."/>
        </authorList>
    </citation>
    <scope>NUCLEOTIDE SEQUENCE [LARGE SCALE GENOMIC DNA]</scope>
    <source>
        <strain evidence="1 2">NML00-0135</strain>
    </source>
</reference>
<evidence type="ECO:0000313" key="1">
    <source>
        <dbReference type="EMBL" id="PAT36467.1"/>
    </source>
</evidence>
<organism evidence="1 2">
    <name type="scientific">Vandammella animalimorsus</name>
    <dbReference type="NCBI Taxonomy" id="2029117"/>
    <lineage>
        <taxon>Bacteria</taxon>
        <taxon>Pseudomonadati</taxon>
        <taxon>Pseudomonadota</taxon>
        <taxon>Betaproteobacteria</taxon>
        <taxon>Burkholderiales</taxon>
        <taxon>Comamonadaceae</taxon>
        <taxon>Vandammella</taxon>
    </lineage>
</organism>
<dbReference type="InterPro" id="IPR013383">
    <property type="entry name" value="CRISPR-assoc_prot_DxTHG_CS"/>
</dbReference>
<dbReference type="AlphaFoldDB" id="A0A2A2AF88"/>
<name>A0A2A2AF88_9BURK</name>
<proteinExistence type="predicted"/>
<dbReference type="EMBL" id="NSJB01000010">
    <property type="protein sequence ID" value="PAT36467.1"/>
    <property type="molecule type" value="Genomic_DNA"/>
</dbReference>
<sequence>MTTLISLLGKSQLNQQTGYRSANYRFTDGTTRESPYFGLVLAEQIKADKLILIGTSGSMWDIFFDHQGSEDDTILALVDAVRSEAVTPEMLAPHQTYVSQKLGLPVECHLIPYARNAQEQAAILTTLANAVQPGETVVLDVTHGFRHLPMLALVAARYLRHVRQVQVQDVYYGALEMTDPQDRQTPVLNLGGMLQMLDWVEALAVYENSGNYGVFAPLFEADGMAQQRTQMLSQAAYFERSSNPVQAAQNLTGAFRHIQEHQGALGTLFSGHLAQHVGWFRHGQRPEWELAMADRYLERKDYLRAIVYLFESRISHAVRDSGGNFNRYEHREDARHDAKANPDFKRLEHLRNAMAHGVRPFNHEVKSLLQDELALAKELQRLRKAIFR</sequence>
<dbReference type="RefSeq" id="WP_095540375.1">
    <property type="nucleotide sequence ID" value="NZ_NSJB01000010.1"/>
</dbReference>
<dbReference type="Proteomes" id="UP000218054">
    <property type="component" value="Unassembled WGS sequence"/>
</dbReference>